<protein>
    <submittedName>
        <fullName evidence="2">Formylglycine-generating enzyme family protein</fullName>
    </submittedName>
</protein>
<dbReference type="GO" id="GO:0120147">
    <property type="term" value="F:formylglycine-generating oxidase activity"/>
    <property type="evidence" value="ECO:0007669"/>
    <property type="project" value="TreeGrafter"/>
</dbReference>
<dbReference type="AlphaFoldDB" id="A0A3A1TWB5"/>
<reference evidence="3" key="1">
    <citation type="submission" date="2018-09" db="EMBL/GenBank/DDBJ databases">
        <authorList>
            <person name="Kim I."/>
        </authorList>
    </citation>
    <scope>NUCLEOTIDE SEQUENCE [LARGE SCALE GENOMIC DNA]</scope>
    <source>
        <strain evidence="3">DD4a</strain>
    </source>
</reference>
<sequence>MTDLELVTVPGGLLRSPGSVRPVELEPFELAPVPVTEGVLAELLGLPATVRDRPATAISWLRAIRACNAASEWEGLEPAYRMDGDEVAWDVESDGYRLPTEAEWELACRAGTTGPTYAPLGEIAWTAADGLAAPQPVGRKRPNAFGLHDLLGGVWEWCWDLADPEEDDRFRVLRGGSFADDPRVVRATARRAAPPRLQLEDVGFRFARGELEPARVVQGAAVRG</sequence>
<dbReference type="InterPro" id="IPR005532">
    <property type="entry name" value="SUMF_dom"/>
</dbReference>
<evidence type="ECO:0000259" key="1">
    <source>
        <dbReference type="Pfam" id="PF03781"/>
    </source>
</evidence>
<dbReference type="SUPFAM" id="SSF56436">
    <property type="entry name" value="C-type lectin-like"/>
    <property type="match status" value="1"/>
</dbReference>
<keyword evidence="3" id="KW-1185">Reference proteome</keyword>
<dbReference type="InterPro" id="IPR042095">
    <property type="entry name" value="SUMF_sf"/>
</dbReference>
<feature type="domain" description="Sulfatase-modifying factor enzyme-like" evidence="1">
    <location>
        <begin position="51"/>
        <end position="208"/>
    </location>
</feature>
<dbReference type="Pfam" id="PF03781">
    <property type="entry name" value="FGE-sulfatase"/>
    <property type="match status" value="1"/>
</dbReference>
<dbReference type="RefSeq" id="WP_119482409.1">
    <property type="nucleotide sequence ID" value="NZ_QXTG01000002.1"/>
</dbReference>
<dbReference type="InterPro" id="IPR051043">
    <property type="entry name" value="Sulfatase_Mod_Factor_Kinase"/>
</dbReference>
<name>A0A3A1TWB5_9MICO</name>
<accession>A0A3A1TWB5</accession>
<dbReference type="Gene3D" id="3.90.1580.10">
    <property type="entry name" value="paralog of FGE (formylglycine-generating enzyme)"/>
    <property type="match status" value="1"/>
</dbReference>
<dbReference type="EMBL" id="QXTG01000002">
    <property type="protein sequence ID" value="RIX28099.1"/>
    <property type="molecule type" value="Genomic_DNA"/>
</dbReference>
<organism evidence="2 3">
    <name type="scientific">Amnibacterium setariae</name>
    <dbReference type="NCBI Taxonomy" id="2306585"/>
    <lineage>
        <taxon>Bacteria</taxon>
        <taxon>Bacillati</taxon>
        <taxon>Actinomycetota</taxon>
        <taxon>Actinomycetes</taxon>
        <taxon>Micrococcales</taxon>
        <taxon>Microbacteriaceae</taxon>
        <taxon>Amnibacterium</taxon>
    </lineage>
</organism>
<evidence type="ECO:0000313" key="3">
    <source>
        <dbReference type="Proteomes" id="UP000265742"/>
    </source>
</evidence>
<gene>
    <name evidence="2" type="ORF">D1781_11470</name>
</gene>
<dbReference type="PANTHER" id="PTHR23150:SF19">
    <property type="entry name" value="FORMYLGLYCINE-GENERATING ENZYME"/>
    <property type="match status" value="1"/>
</dbReference>
<dbReference type="Proteomes" id="UP000265742">
    <property type="component" value="Unassembled WGS sequence"/>
</dbReference>
<dbReference type="OrthoDB" id="9768004at2"/>
<dbReference type="PANTHER" id="PTHR23150">
    <property type="entry name" value="SULFATASE MODIFYING FACTOR 1, 2"/>
    <property type="match status" value="1"/>
</dbReference>
<evidence type="ECO:0000313" key="2">
    <source>
        <dbReference type="EMBL" id="RIX28099.1"/>
    </source>
</evidence>
<proteinExistence type="predicted"/>
<comment type="caution">
    <text evidence="2">The sequence shown here is derived from an EMBL/GenBank/DDBJ whole genome shotgun (WGS) entry which is preliminary data.</text>
</comment>
<dbReference type="InterPro" id="IPR016187">
    <property type="entry name" value="CTDL_fold"/>
</dbReference>